<evidence type="ECO:0000256" key="2">
    <source>
        <dbReference type="ARBA" id="ARBA00022630"/>
    </source>
</evidence>
<protein>
    <submittedName>
        <fullName evidence="9">Acyl-CoA dehydrogenase</fullName>
    </submittedName>
</protein>
<feature type="domain" description="Acyl-CoA oxidase/dehydrogenase middle" evidence="6">
    <location>
        <begin position="144"/>
        <end position="253"/>
    </location>
</feature>
<reference evidence="10" key="1">
    <citation type="journal article" date="2019" name="Int. J. Syst. Evol. Microbiol.">
        <title>The Global Catalogue of Microorganisms (GCM) 10K type strain sequencing project: providing services to taxonomists for standard genome sequencing and annotation.</title>
        <authorList>
            <consortium name="The Broad Institute Genomics Platform"/>
            <consortium name="The Broad Institute Genome Sequencing Center for Infectious Disease"/>
            <person name="Wu L."/>
            <person name="Ma J."/>
        </authorList>
    </citation>
    <scope>NUCLEOTIDE SEQUENCE [LARGE SCALE GENOMIC DNA]</scope>
    <source>
        <strain evidence="10">JCM 17460</strain>
    </source>
</reference>
<name>A0ABP6USD9_9ACTN</name>
<evidence type="ECO:0000256" key="4">
    <source>
        <dbReference type="ARBA" id="ARBA00023002"/>
    </source>
</evidence>
<keyword evidence="2" id="KW-0285">Flavoprotein</keyword>
<dbReference type="RefSeq" id="WP_218235412.1">
    <property type="nucleotide sequence ID" value="NZ_BAABBB010000001.1"/>
</dbReference>
<keyword evidence="10" id="KW-1185">Reference proteome</keyword>
<dbReference type="Pfam" id="PF02771">
    <property type="entry name" value="Acyl-CoA_dh_N"/>
    <property type="match status" value="1"/>
</dbReference>
<gene>
    <name evidence="9" type="ORF">GCM10022263_00800</name>
</gene>
<dbReference type="Proteomes" id="UP001500301">
    <property type="component" value="Unassembled WGS sequence"/>
</dbReference>
<feature type="domain" description="Acyl-CoA dehydrogenase/oxidase N-terminal" evidence="7">
    <location>
        <begin position="32"/>
        <end position="139"/>
    </location>
</feature>
<dbReference type="Pfam" id="PF01756">
    <property type="entry name" value="ACOX"/>
    <property type="match status" value="1"/>
</dbReference>
<dbReference type="Pfam" id="PF02770">
    <property type="entry name" value="Acyl-CoA_dh_M"/>
    <property type="match status" value="1"/>
</dbReference>
<feature type="domain" description="Acyl-CoA oxidase C-alpha1" evidence="8">
    <location>
        <begin position="289"/>
        <end position="453"/>
    </location>
</feature>
<feature type="domain" description="Acyl-CoA oxidase C-terminal" evidence="5">
    <location>
        <begin position="513"/>
        <end position="654"/>
    </location>
</feature>
<keyword evidence="3" id="KW-0274">FAD</keyword>
<accession>A0ABP6USD9</accession>
<dbReference type="PIRSF" id="PIRSF000168">
    <property type="entry name" value="Acyl-CoA_oxidase"/>
    <property type="match status" value="1"/>
</dbReference>
<dbReference type="Pfam" id="PF22924">
    <property type="entry name" value="ACOX_C_alpha1"/>
    <property type="match status" value="1"/>
</dbReference>
<dbReference type="InterPro" id="IPR002655">
    <property type="entry name" value="Acyl-CoA_oxidase_C"/>
</dbReference>
<evidence type="ECO:0000259" key="8">
    <source>
        <dbReference type="Pfam" id="PF22924"/>
    </source>
</evidence>
<proteinExistence type="predicted"/>
<evidence type="ECO:0000256" key="1">
    <source>
        <dbReference type="ARBA" id="ARBA00001974"/>
    </source>
</evidence>
<comment type="cofactor">
    <cofactor evidence="1">
        <name>FAD</name>
        <dbReference type="ChEBI" id="CHEBI:57692"/>
    </cofactor>
</comment>
<evidence type="ECO:0000256" key="3">
    <source>
        <dbReference type="ARBA" id="ARBA00022827"/>
    </source>
</evidence>
<comment type="caution">
    <text evidence="9">The sequence shown here is derived from an EMBL/GenBank/DDBJ whole genome shotgun (WGS) entry which is preliminary data.</text>
</comment>
<evidence type="ECO:0000259" key="7">
    <source>
        <dbReference type="Pfam" id="PF02771"/>
    </source>
</evidence>
<dbReference type="EMBL" id="BAABBB010000001">
    <property type="protein sequence ID" value="GAA3516973.1"/>
    <property type="molecule type" value="Genomic_DNA"/>
</dbReference>
<evidence type="ECO:0000313" key="10">
    <source>
        <dbReference type="Proteomes" id="UP001500301"/>
    </source>
</evidence>
<evidence type="ECO:0000313" key="9">
    <source>
        <dbReference type="EMBL" id="GAA3516973.1"/>
    </source>
</evidence>
<dbReference type="InterPro" id="IPR055060">
    <property type="entry name" value="ACOX_C_alpha1"/>
</dbReference>
<evidence type="ECO:0000259" key="6">
    <source>
        <dbReference type="Pfam" id="PF02770"/>
    </source>
</evidence>
<sequence>MAEESTATAPPELTVDVAGLTALLDGTYADVRRTVRELLPSYAGVLEDAETMSRDAFRERVKDVVLEIAGTGAAGMGFPKEYGGGGDIGASIAAFETLAYGDLSVLVKVGVQFGLFGGAILQLGTQRHHDAYLADVVSGRLLGCFAMTETGHGSNVQALGTVATYDAATAEFVVTTTSPEAGKDYIGNAAKHARVAVVFAQLEVGGEGHGVHALVVPLRDEDGALLPGVRIEDDGPKMGLNGVDNGRIWFDGVRVPREALLNRFADVTEDGTYVSEIESAGRRFFTMLGTLVQGRVSVGAAGVSASKAALTIAVRYGLQRRQFETGTEDGTEEGAEQLLLDYGLHQRRLFPRLARTYALHFAQEVLAGELHDVFSGVRDDEETRRLLESRAAGTKALATWHATDTVQECREACGGAGYLAVNRFAALKADTDVFTTFEGDNHVLLQLVGKGLLTDYASDFSDLDQLGMVRFVAGLAVDTVLERTRVHRLFEQIRDALPGGKDDWHADSGLRDPSYHLAMYRFREEHLIGGVARRLKRGVDAGMNPGEVFSRVQDHVIAAARAHVERLVLEAFVEKVASVPEDDGGLRLTLNLLCDLHALSGIEADRAWFIEHGRLTAQRSKAITREVGELCRRVRPLARELVDAFAVPEALLRAQALIGGEA</sequence>
<dbReference type="InterPro" id="IPR012258">
    <property type="entry name" value="Acyl-CoA_oxidase"/>
</dbReference>
<dbReference type="PANTHER" id="PTHR10909">
    <property type="entry name" value="ELECTRON TRANSPORT OXIDOREDUCTASE"/>
    <property type="match status" value="1"/>
</dbReference>
<dbReference type="InterPro" id="IPR006091">
    <property type="entry name" value="Acyl-CoA_Oxase/DH_mid-dom"/>
</dbReference>
<organism evidence="9 10">
    <name type="scientific">Nocardioides daeguensis</name>
    <dbReference type="NCBI Taxonomy" id="908359"/>
    <lineage>
        <taxon>Bacteria</taxon>
        <taxon>Bacillati</taxon>
        <taxon>Actinomycetota</taxon>
        <taxon>Actinomycetes</taxon>
        <taxon>Propionibacteriales</taxon>
        <taxon>Nocardioidaceae</taxon>
        <taxon>Nocardioides</taxon>
    </lineage>
</organism>
<dbReference type="InterPro" id="IPR013786">
    <property type="entry name" value="AcylCoA_DH/ox_N"/>
</dbReference>
<evidence type="ECO:0000259" key="5">
    <source>
        <dbReference type="Pfam" id="PF01756"/>
    </source>
</evidence>
<keyword evidence="4" id="KW-0560">Oxidoreductase</keyword>